<feature type="chain" id="PRO_5016028765" evidence="1">
    <location>
        <begin position="23"/>
        <end position="210"/>
    </location>
</feature>
<name>A0A2W5DXD3_9BURK</name>
<keyword evidence="1" id="KW-0732">Signal</keyword>
<gene>
    <name evidence="3" type="ORF">DI603_00950</name>
</gene>
<reference evidence="3 4" key="1">
    <citation type="submission" date="2017-08" db="EMBL/GenBank/DDBJ databases">
        <title>Infants hospitalized years apart are colonized by the same room-sourced microbial strains.</title>
        <authorList>
            <person name="Brooks B."/>
            <person name="Olm M.R."/>
            <person name="Firek B.A."/>
            <person name="Baker R."/>
            <person name="Thomas B.C."/>
            <person name="Morowitz M.J."/>
            <person name="Banfield J.F."/>
        </authorList>
    </citation>
    <scope>NUCLEOTIDE SEQUENCE [LARGE SCALE GENOMIC DNA]</scope>
    <source>
        <strain evidence="3">S2_012_000_R2_81</strain>
    </source>
</reference>
<dbReference type="NCBIfam" id="TIGR02595">
    <property type="entry name" value="PEP_CTERM"/>
    <property type="match status" value="1"/>
</dbReference>
<dbReference type="EMBL" id="QFOD01000001">
    <property type="protein sequence ID" value="PZP36561.1"/>
    <property type="molecule type" value="Genomic_DNA"/>
</dbReference>
<dbReference type="Proteomes" id="UP000249633">
    <property type="component" value="Unassembled WGS sequence"/>
</dbReference>
<comment type="caution">
    <text evidence="3">The sequence shown here is derived from an EMBL/GenBank/DDBJ whole genome shotgun (WGS) entry which is preliminary data.</text>
</comment>
<dbReference type="AlphaFoldDB" id="A0A2W5DXD3"/>
<feature type="domain" description="Ice-binding protein C-terminal" evidence="2">
    <location>
        <begin position="184"/>
        <end position="206"/>
    </location>
</feature>
<dbReference type="InterPro" id="IPR013424">
    <property type="entry name" value="Ice-binding_C"/>
</dbReference>
<organism evidence="3 4">
    <name type="scientific">Roseateles depolymerans</name>
    <dbReference type="NCBI Taxonomy" id="76731"/>
    <lineage>
        <taxon>Bacteria</taxon>
        <taxon>Pseudomonadati</taxon>
        <taxon>Pseudomonadota</taxon>
        <taxon>Betaproteobacteria</taxon>
        <taxon>Burkholderiales</taxon>
        <taxon>Sphaerotilaceae</taxon>
        <taxon>Roseateles</taxon>
    </lineage>
</organism>
<evidence type="ECO:0000313" key="4">
    <source>
        <dbReference type="Proteomes" id="UP000249633"/>
    </source>
</evidence>
<evidence type="ECO:0000259" key="2">
    <source>
        <dbReference type="Pfam" id="PF07589"/>
    </source>
</evidence>
<proteinExistence type="predicted"/>
<evidence type="ECO:0000256" key="1">
    <source>
        <dbReference type="SAM" id="SignalP"/>
    </source>
</evidence>
<evidence type="ECO:0000313" key="3">
    <source>
        <dbReference type="EMBL" id="PZP36561.1"/>
    </source>
</evidence>
<sequence>MKLTASCLLALAGLAGAATAQADTIYSEGFDNLAASGWTLTNNSSPAGISWFQGIIENFSAQAGADNSYASANFNSTTALAGSISNWLISPEITLGGATSLSFYLRSAGTDGFQDAVNVYFHAGADSSTASFSTPLTAITAADGWTLYTIDLPSAATGRIAFEYAVGDANNANLVGIDSVSISAVPEPSTYLLMGLGLAGVGLLRRRASV</sequence>
<dbReference type="Pfam" id="PF07589">
    <property type="entry name" value="PEP-CTERM"/>
    <property type="match status" value="1"/>
</dbReference>
<dbReference type="Gene3D" id="2.60.120.200">
    <property type="match status" value="1"/>
</dbReference>
<dbReference type="InterPro" id="IPR013320">
    <property type="entry name" value="ConA-like_dom_sf"/>
</dbReference>
<dbReference type="SUPFAM" id="SSF49899">
    <property type="entry name" value="Concanavalin A-like lectins/glucanases"/>
    <property type="match status" value="1"/>
</dbReference>
<feature type="signal peptide" evidence="1">
    <location>
        <begin position="1"/>
        <end position="22"/>
    </location>
</feature>
<dbReference type="NCBIfam" id="NF038128">
    <property type="entry name" value="choice_anch_J"/>
    <property type="match status" value="1"/>
</dbReference>
<accession>A0A2W5DXD3</accession>
<protein>
    <submittedName>
        <fullName evidence="3">PEP-CTERM sorting domain-containing protein</fullName>
    </submittedName>
</protein>